<evidence type="ECO:0000313" key="10">
    <source>
        <dbReference type="EMBL" id="OMH85463.1"/>
    </source>
</evidence>
<evidence type="ECO:0000256" key="5">
    <source>
        <dbReference type="ARBA" id="ARBA00022792"/>
    </source>
</evidence>
<evidence type="ECO:0000256" key="2">
    <source>
        <dbReference type="ARBA" id="ARBA00009508"/>
    </source>
</evidence>
<comment type="similarity">
    <text evidence="2">Belongs to the complex I LYR family.</text>
</comment>
<dbReference type="GO" id="GO:0006979">
    <property type="term" value="P:response to oxidative stress"/>
    <property type="evidence" value="ECO:0007669"/>
    <property type="project" value="TreeGrafter"/>
</dbReference>
<keyword evidence="7" id="KW-0496">Mitochondrion</keyword>
<keyword evidence="8" id="KW-0472">Membrane</keyword>
<evidence type="ECO:0000256" key="1">
    <source>
        <dbReference type="ARBA" id="ARBA00004443"/>
    </source>
</evidence>
<protein>
    <submittedName>
        <fullName evidence="10">NADH-ubiquinone oxidoreductase</fullName>
    </submittedName>
</protein>
<accession>A0A1R1PX13</accession>
<organism evidence="10 11">
    <name type="scientific">Zancudomyces culisetae</name>
    <name type="common">Gut fungus</name>
    <name type="synonym">Smittium culisetae</name>
    <dbReference type="NCBI Taxonomy" id="1213189"/>
    <lineage>
        <taxon>Eukaryota</taxon>
        <taxon>Fungi</taxon>
        <taxon>Fungi incertae sedis</taxon>
        <taxon>Zoopagomycota</taxon>
        <taxon>Kickxellomycotina</taxon>
        <taxon>Harpellomycetes</taxon>
        <taxon>Harpellales</taxon>
        <taxon>Legeriomycetaceae</taxon>
        <taxon>Zancudomyces</taxon>
    </lineage>
</organism>
<comment type="caution">
    <text evidence="10">The sequence shown here is derived from an EMBL/GenBank/DDBJ whole genome shotgun (WGS) entry which is preliminary data.</text>
</comment>
<evidence type="ECO:0000256" key="7">
    <source>
        <dbReference type="ARBA" id="ARBA00023128"/>
    </source>
</evidence>
<dbReference type="Proteomes" id="UP000188320">
    <property type="component" value="Unassembled WGS sequence"/>
</dbReference>
<evidence type="ECO:0000256" key="6">
    <source>
        <dbReference type="ARBA" id="ARBA00022982"/>
    </source>
</evidence>
<keyword evidence="6" id="KW-0249">Electron transport</keyword>
<dbReference type="AlphaFoldDB" id="A0A1R1PX13"/>
<comment type="subcellular location">
    <subcellularLocation>
        <location evidence="1">Mitochondrion inner membrane</location>
        <topology evidence="1">Peripheral membrane protein</topology>
        <orientation evidence="1">Matrix side</orientation>
    </subcellularLocation>
</comment>
<keyword evidence="11" id="KW-1185">Reference proteome</keyword>
<dbReference type="Pfam" id="PF05347">
    <property type="entry name" value="Complex1_LYR"/>
    <property type="match status" value="1"/>
</dbReference>
<sequence length="118" mass="13925">MPYLNPIPTKFSPTLAETRKRVISLYRHWQKSVPTIVIEYRVNYPQAVLRTRIRSEFEKKRHLTDIGAINIALFRGRAELEETLNNWKQTSHLADIIEKKEPEDKQMKFLDSFLAGQN</sequence>
<dbReference type="CDD" id="cd20266">
    <property type="entry name" value="Complex1_LYR_NDUFA6_LYRM6"/>
    <property type="match status" value="1"/>
</dbReference>
<name>A0A1R1PX13_ZANCU</name>
<evidence type="ECO:0000256" key="8">
    <source>
        <dbReference type="ARBA" id="ARBA00023136"/>
    </source>
</evidence>
<dbReference type="GO" id="GO:0045271">
    <property type="term" value="C:respiratory chain complex I"/>
    <property type="evidence" value="ECO:0007669"/>
    <property type="project" value="InterPro"/>
</dbReference>
<evidence type="ECO:0000256" key="4">
    <source>
        <dbReference type="ARBA" id="ARBA00022660"/>
    </source>
</evidence>
<feature type="domain" description="Complex 1 LYR protein" evidence="9">
    <location>
        <begin position="20"/>
        <end position="82"/>
    </location>
</feature>
<keyword evidence="5" id="KW-0999">Mitochondrion inner membrane</keyword>
<keyword evidence="3" id="KW-0813">Transport</keyword>
<dbReference type="InterPro" id="IPR016488">
    <property type="entry name" value="NADH_Ub_cplx-1_asu_su-6"/>
</dbReference>
<dbReference type="PANTHER" id="PTHR12964">
    <property type="entry name" value="NADH-UBIQUINONE OXIDOREDUCTASE B14 SUBUNIT"/>
    <property type="match status" value="1"/>
</dbReference>
<dbReference type="EMBL" id="LSSK01000076">
    <property type="protein sequence ID" value="OMH85463.1"/>
    <property type="molecule type" value="Genomic_DNA"/>
</dbReference>
<keyword evidence="4" id="KW-0679">Respiratory chain</keyword>
<evidence type="ECO:0000256" key="3">
    <source>
        <dbReference type="ARBA" id="ARBA00022448"/>
    </source>
</evidence>
<dbReference type="OrthoDB" id="14535at2759"/>
<evidence type="ECO:0000259" key="9">
    <source>
        <dbReference type="Pfam" id="PF05347"/>
    </source>
</evidence>
<dbReference type="InterPro" id="IPR045299">
    <property type="entry name" value="Complex1_LYR_NDUFA6_LYRM6"/>
</dbReference>
<keyword evidence="10" id="KW-0830">Ubiquinone</keyword>
<dbReference type="InterPro" id="IPR008011">
    <property type="entry name" value="Complex1_LYR_dom"/>
</dbReference>
<proteinExistence type="inferred from homology"/>
<dbReference type="GO" id="GO:0005743">
    <property type="term" value="C:mitochondrial inner membrane"/>
    <property type="evidence" value="ECO:0007669"/>
    <property type="project" value="UniProtKB-SubCell"/>
</dbReference>
<dbReference type="PANTHER" id="PTHR12964:SF0">
    <property type="entry name" value="NADH DEHYDROGENASE [UBIQUINONE] 1 ALPHA SUBCOMPLEX SUBUNIT 6"/>
    <property type="match status" value="1"/>
</dbReference>
<gene>
    <name evidence="10" type="ORF">AX774_g953</name>
</gene>
<evidence type="ECO:0000313" key="11">
    <source>
        <dbReference type="Proteomes" id="UP000188320"/>
    </source>
</evidence>
<reference evidence="11" key="1">
    <citation type="submission" date="2017-01" db="EMBL/GenBank/DDBJ databases">
        <authorList>
            <person name="Wang Y."/>
            <person name="White M."/>
            <person name="Kvist S."/>
            <person name="Moncalvo J.-M."/>
        </authorList>
    </citation>
    <scope>NUCLEOTIDE SEQUENCE [LARGE SCALE GENOMIC DNA]</scope>
    <source>
        <strain evidence="11">COL-18-3</strain>
    </source>
</reference>